<dbReference type="STRING" id="449.LHA_0434"/>
<dbReference type="KEGG" id="lha:LHA_0434"/>
<protein>
    <submittedName>
        <fullName evidence="1">Uncharacterized protein</fullName>
    </submittedName>
</protein>
<proteinExistence type="predicted"/>
<dbReference type="Proteomes" id="UP000032803">
    <property type="component" value="Chromosome I"/>
</dbReference>
<dbReference type="PATRIC" id="fig|449.7.peg.379"/>
<keyword evidence="2" id="KW-1185">Reference proteome</keyword>
<dbReference type="RefSeq" id="WP_045105059.1">
    <property type="nucleotide sequence ID" value="NZ_LN681225.1"/>
</dbReference>
<dbReference type="AlphaFoldDB" id="A0A0A8UPV4"/>
<dbReference type="OrthoDB" id="5643756at2"/>
<evidence type="ECO:0000313" key="1">
    <source>
        <dbReference type="EMBL" id="CEK09536.1"/>
    </source>
</evidence>
<organism evidence="1 2">
    <name type="scientific">Legionella hackeliae</name>
    <dbReference type="NCBI Taxonomy" id="449"/>
    <lineage>
        <taxon>Bacteria</taxon>
        <taxon>Pseudomonadati</taxon>
        <taxon>Pseudomonadota</taxon>
        <taxon>Gammaproteobacteria</taxon>
        <taxon>Legionellales</taxon>
        <taxon>Legionellaceae</taxon>
        <taxon>Legionella</taxon>
    </lineage>
</organism>
<accession>A0A0A8UPV4</accession>
<reference evidence="2" key="1">
    <citation type="submission" date="2014-09" db="EMBL/GenBank/DDBJ databases">
        <authorList>
            <person name="Gomez-Valero L."/>
        </authorList>
    </citation>
    <scope>NUCLEOTIDE SEQUENCE [LARGE SCALE GENOMIC DNA]</scope>
    <source>
        <strain evidence="2">ATCC35250</strain>
    </source>
</reference>
<sequence length="298" mass="34548">MATIKTSLSDQEKQWLIAQRVTRLTDNQEVLIYPMGAESYLSTVLRKPSKGHYALKTDIEGKNILVIPGYGNSCFLLAEAGANSVIVYDKDPVTIAWMKAFKKYYHYREFNAEGKPYPSIGELMAALTCWYPPLLRLPIRRRSNLISWVIYPKQLRRSYLFYMLKLVQQAMNTTTQDDFECEKNIQFFTGEIEHLTTSAEKLFFDTAFVPYLLGVRNGLEKKKDVVQFMQQLFKLVPKGHILVSPSRDIKEFYFIGKRYFVTTGYETIHAIPELYPHAIAEEDWFRNQGLTVFSANKT</sequence>
<gene>
    <name evidence="1" type="ORF">LHA_0434</name>
</gene>
<dbReference type="EMBL" id="LN681225">
    <property type="protein sequence ID" value="CEK09536.1"/>
    <property type="molecule type" value="Genomic_DNA"/>
</dbReference>
<evidence type="ECO:0000313" key="2">
    <source>
        <dbReference type="Proteomes" id="UP000032803"/>
    </source>
</evidence>
<dbReference type="HOGENOM" id="CLU_905508_0_0_6"/>
<name>A0A0A8UPV4_LEGHA</name>